<comment type="caution">
    <text evidence="2">The sequence shown here is derived from an EMBL/GenBank/DDBJ whole genome shotgun (WGS) entry which is preliminary data.</text>
</comment>
<dbReference type="Proteomes" id="UP001589858">
    <property type="component" value="Unassembled WGS sequence"/>
</dbReference>
<dbReference type="GO" id="GO:0047733">
    <property type="term" value="F:CDP-glucose 4,6-dehydratase activity"/>
    <property type="evidence" value="ECO:0007669"/>
    <property type="project" value="UniProtKB-EC"/>
</dbReference>
<dbReference type="Pfam" id="PF16363">
    <property type="entry name" value="GDP_Man_Dehyd"/>
    <property type="match status" value="1"/>
</dbReference>
<evidence type="ECO:0000313" key="2">
    <source>
        <dbReference type="EMBL" id="MFC0683949.1"/>
    </source>
</evidence>
<reference evidence="2 3" key="1">
    <citation type="submission" date="2024-09" db="EMBL/GenBank/DDBJ databases">
        <authorList>
            <person name="Sun Q."/>
            <person name="Mori K."/>
        </authorList>
    </citation>
    <scope>NUCLEOTIDE SEQUENCE [LARGE SCALE GENOMIC DNA]</scope>
    <source>
        <strain evidence="2 3">CICC 11035S</strain>
    </source>
</reference>
<sequence>MPSAWHGRRVLVTGHTGFKGAWLALWLHAMGAKVSGFALPAQGDALFRQAGLESRIDHVEGDLRDREGLGMALRTADPELVFHLAAQPLVRESYRTPVETWATNVQGTVHLLDACRDLPSLRAVLCVTSDKCYENNEWPWPYRENDAMGGHDPYSSSKGAAELAISAWRRSFFGRDSASGLQVLVASARAGNVIGGGDWAQDRLVPDILRALAAGRRPMIRNPAAIRPWQHVLDALHGYLILAERMLAGDAQVATGWNFGPAETDVRPVAWVADRLTERWGAPGWDTPIVAAGTTPHEAGVLKLDCARARSELGWHPRLDLAAALDFVVDWHRLVWGGGDACEIMLGQIESFCRHSGLPEGKIAPVPCAEVGHGTGSVPEGAHGGGEAIVEGYLS</sequence>
<proteinExistence type="predicted"/>
<keyword evidence="3" id="KW-1185">Reference proteome</keyword>
<dbReference type="PANTHER" id="PTHR43245:SF10">
    <property type="entry name" value="SUGAR DEHYDRATASE_EPIMERASE YFNG-RELATED"/>
    <property type="match status" value="1"/>
</dbReference>
<protein>
    <submittedName>
        <fullName evidence="2">CDP-glucose 4,6-dehydratase</fullName>
        <ecNumber evidence="2">4.2.1.45</ecNumber>
    </submittedName>
</protein>
<dbReference type="Gene3D" id="3.40.50.720">
    <property type="entry name" value="NAD(P)-binding Rossmann-like Domain"/>
    <property type="match status" value="1"/>
</dbReference>
<name>A0ABV6S551_9SPHN</name>
<organism evidence="2 3">
    <name type="scientific">Novosphingobium clariflavum</name>
    <dbReference type="NCBI Taxonomy" id="2029884"/>
    <lineage>
        <taxon>Bacteria</taxon>
        <taxon>Pseudomonadati</taxon>
        <taxon>Pseudomonadota</taxon>
        <taxon>Alphaproteobacteria</taxon>
        <taxon>Sphingomonadales</taxon>
        <taxon>Sphingomonadaceae</taxon>
        <taxon>Novosphingobium</taxon>
    </lineage>
</organism>
<dbReference type="NCBIfam" id="TIGR02622">
    <property type="entry name" value="CDP_4_6_dhtase"/>
    <property type="match status" value="1"/>
</dbReference>
<evidence type="ECO:0000313" key="3">
    <source>
        <dbReference type="Proteomes" id="UP001589858"/>
    </source>
</evidence>
<dbReference type="EC" id="4.2.1.45" evidence="2"/>
<dbReference type="RefSeq" id="WP_267223324.1">
    <property type="nucleotide sequence ID" value="NZ_JAPCWC010000021.1"/>
</dbReference>
<dbReference type="InterPro" id="IPR036291">
    <property type="entry name" value="NAD(P)-bd_dom_sf"/>
</dbReference>
<evidence type="ECO:0000259" key="1">
    <source>
        <dbReference type="Pfam" id="PF16363"/>
    </source>
</evidence>
<dbReference type="InterPro" id="IPR013445">
    <property type="entry name" value="CDP_4_6_deHydtase"/>
</dbReference>
<dbReference type="InterPro" id="IPR016040">
    <property type="entry name" value="NAD(P)-bd_dom"/>
</dbReference>
<gene>
    <name evidence="2" type="primary">rfbG</name>
    <name evidence="2" type="ORF">ACFFF8_05030</name>
</gene>
<dbReference type="EMBL" id="JBHLTM010000019">
    <property type="protein sequence ID" value="MFC0683949.1"/>
    <property type="molecule type" value="Genomic_DNA"/>
</dbReference>
<accession>A0ABV6S551</accession>
<keyword evidence="2" id="KW-0456">Lyase</keyword>
<dbReference type="Gene3D" id="3.90.25.10">
    <property type="entry name" value="UDP-galactose 4-epimerase, domain 1"/>
    <property type="match status" value="1"/>
</dbReference>
<dbReference type="PANTHER" id="PTHR43245">
    <property type="entry name" value="BIFUNCTIONAL POLYMYXIN RESISTANCE PROTEIN ARNA"/>
    <property type="match status" value="1"/>
</dbReference>
<dbReference type="CDD" id="cd05252">
    <property type="entry name" value="CDP_GD_SDR_e"/>
    <property type="match status" value="1"/>
</dbReference>
<dbReference type="InterPro" id="IPR050177">
    <property type="entry name" value="Lipid_A_modif_metabolic_enz"/>
</dbReference>
<feature type="domain" description="NAD(P)-binding" evidence="1">
    <location>
        <begin position="11"/>
        <end position="322"/>
    </location>
</feature>
<dbReference type="SUPFAM" id="SSF51735">
    <property type="entry name" value="NAD(P)-binding Rossmann-fold domains"/>
    <property type="match status" value="1"/>
</dbReference>